<sequence>MESLRKSLVDNEVAKDVLDFTPSKSLNICFDDKLTLETNATYTPTQVQNQPKITYDAKDDEYYTLIKTDPDAPTRADPKFGEWRHYLVVNIPGNKVEQGDCLSPYIGCGPPPNTGLHRYIYILCKQPSKIHFKGELRCHLNADGRNNWKAAEFIKKWNLEPVACDFFQAEYDSYVPTLYQTLSANQEKSVEIN</sequence>
<protein>
    <recommendedName>
        <fullName evidence="3">Phosphatidylethanolamine-binding protein PEBP</fullName>
    </recommendedName>
</protein>
<dbReference type="Gene3D" id="3.90.280.10">
    <property type="entry name" value="PEBP-like"/>
    <property type="match status" value="1"/>
</dbReference>
<dbReference type="SUPFAM" id="SSF49777">
    <property type="entry name" value="PEBP-like"/>
    <property type="match status" value="1"/>
</dbReference>
<gene>
    <name evidence="1" type="ORF">CYY_008452</name>
</gene>
<evidence type="ECO:0000313" key="2">
    <source>
        <dbReference type="Proteomes" id="UP000695562"/>
    </source>
</evidence>
<dbReference type="Pfam" id="PF01161">
    <property type="entry name" value="PBP"/>
    <property type="match status" value="1"/>
</dbReference>
<reference evidence="1" key="1">
    <citation type="submission" date="2020-01" db="EMBL/GenBank/DDBJ databases">
        <title>Development of genomics and gene disruption for Polysphondylium violaceum indicates a role for the polyketide synthase stlB in stalk morphogenesis.</title>
        <authorList>
            <person name="Narita B."/>
            <person name="Kawabe Y."/>
            <person name="Kin K."/>
            <person name="Saito T."/>
            <person name="Gibbs R."/>
            <person name="Kuspa A."/>
            <person name="Muzny D."/>
            <person name="Queller D."/>
            <person name="Richards S."/>
            <person name="Strassman J."/>
            <person name="Sucgang R."/>
            <person name="Worley K."/>
            <person name="Schaap P."/>
        </authorList>
    </citation>
    <scope>NUCLEOTIDE SEQUENCE</scope>
    <source>
        <strain evidence="1">QSvi11</strain>
    </source>
</reference>
<evidence type="ECO:0000313" key="1">
    <source>
        <dbReference type="EMBL" id="KAF2070232.1"/>
    </source>
</evidence>
<dbReference type="PANTHER" id="PTHR11362">
    <property type="entry name" value="PHOSPHATIDYLETHANOLAMINE-BINDING PROTEIN"/>
    <property type="match status" value="1"/>
</dbReference>
<evidence type="ECO:0008006" key="3">
    <source>
        <dbReference type="Google" id="ProtNLM"/>
    </source>
</evidence>
<name>A0A8J4V186_9MYCE</name>
<organism evidence="1 2">
    <name type="scientific">Polysphondylium violaceum</name>
    <dbReference type="NCBI Taxonomy" id="133409"/>
    <lineage>
        <taxon>Eukaryota</taxon>
        <taxon>Amoebozoa</taxon>
        <taxon>Evosea</taxon>
        <taxon>Eumycetozoa</taxon>
        <taxon>Dictyostelia</taxon>
        <taxon>Dictyosteliales</taxon>
        <taxon>Dictyosteliaceae</taxon>
        <taxon>Polysphondylium</taxon>
    </lineage>
</organism>
<dbReference type="InterPro" id="IPR036610">
    <property type="entry name" value="PEBP-like_sf"/>
</dbReference>
<dbReference type="PANTHER" id="PTHR11362:SF153">
    <property type="entry name" value="PHOSPHATIDYLETHANOLAMINE-BINDING PROTEIN PEBP"/>
    <property type="match status" value="1"/>
</dbReference>
<keyword evidence="2" id="KW-1185">Reference proteome</keyword>
<comment type="caution">
    <text evidence="1">The sequence shown here is derived from an EMBL/GenBank/DDBJ whole genome shotgun (WGS) entry which is preliminary data.</text>
</comment>
<proteinExistence type="predicted"/>
<dbReference type="InterPro" id="IPR035810">
    <property type="entry name" value="PEBP_euk"/>
</dbReference>
<dbReference type="OrthoDB" id="2506647at2759"/>
<dbReference type="AlphaFoldDB" id="A0A8J4V186"/>
<dbReference type="CDD" id="cd00866">
    <property type="entry name" value="PEBP_euk"/>
    <property type="match status" value="1"/>
</dbReference>
<dbReference type="EMBL" id="AJWJ01000522">
    <property type="protein sequence ID" value="KAF2070232.1"/>
    <property type="molecule type" value="Genomic_DNA"/>
</dbReference>
<accession>A0A8J4V186</accession>
<dbReference type="Proteomes" id="UP000695562">
    <property type="component" value="Unassembled WGS sequence"/>
</dbReference>
<dbReference type="InterPro" id="IPR008914">
    <property type="entry name" value="PEBP"/>
</dbReference>